<dbReference type="InterPro" id="IPR004412">
    <property type="entry name" value="GatA"/>
</dbReference>
<evidence type="ECO:0000256" key="5">
    <source>
        <dbReference type="ARBA" id="ARBA00022917"/>
    </source>
</evidence>
<dbReference type="PANTHER" id="PTHR11895:SF7">
    <property type="entry name" value="GLUTAMYL-TRNA(GLN) AMIDOTRANSFERASE SUBUNIT A, MITOCHONDRIAL"/>
    <property type="match status" value="1"/>
</dbReference>
<evidence type="ECO:0000256" key="2">
    <source>
        <dbReference type="ARBA" id="ARBA00022598"/>
    </source>
</evidence>
<dbReference type="HAMAP" id="MF_00120">
    <property type="entry name" value="GatA"/>
    <property type="match status" value="1"/>
</dbReference>
<evidence type="ECO:0000256" key="4">
    <source>
        <dbReference type="ARBA" id="ARBA00022840"/>
    </source>
</evidence>
<dbReference type="NCBIfam" id="TIGR00132">
    <property type="entry name" value="gatA"/>
    <property type="match status" value="1"/>
</dbReference>
<dbReference type="InterPro" id="IPR023631">
    <property type="entry name" value="Amidase_dom"/>
</dbReference>
<keyword evidence="3 7" id="KW-0547">Nucleotide-binding</keyword>
<keyword evidence="5 7" id="KW-0648">Protein biosynthesis</keyword>
<keyword evidence="2 7" id="KW-0436">Ligase</keyword>
<proteinExistence type="inferred from homology"/>
<dbReference type="GO" id="GO:0005524">
    <property type="term" value="F:ATP binding"/>
    <property type="evidence" value="ECO:0007669"/>
    <property type="project" value="UniProtKB-KW"/>
</dbReference>
<feature type="active site" description="Charge relay system" evidence="7">
    <location>
        <position position="77"/>
    </location>
</feature>
<feature type="active site" description="Acyl-ester intermediate" evidence="7">
    <location>
        <position position="176"/>
    </location>
</feature>
<protein>
    <recommendedName>
        <fullName evidence="7">Glutamyl-tRNA(Gln) amidotransferase subunit A</fullName>
        <shortName evidence="7">Glu-ADT subunit A</shortName>
        <ecNumber evidence="7">6.3.5.7</ecNumber>
    </recommendedName>
</protein>
<comment type="catalytic activity">
    <reaction evidence="6 7">
        <text>L-glutamyl-tRNA(Gln) + L-glutamine + ATP + H2O = L-glutaminyl-tRNA(Gln) + L-glutamate + ADP + phosphate + H(+)</text>
        <dbReference type="Rhea" id="RHEA:17521"/>
        <dbReference type="Rhea" id="RHEA-COMP:9681"/>
        <dbReference type="Rhea" id="RHEA-COMP:9684"/>
        <dbReference type="ChEBI" id="CHEBI:15377"/>
        <dbReference type="ChEBI" id="CHEBI:15378"/>
        <dbReference type="ChEBI" id="CHEBI:29985"/>
        <dbReference type="ChEBI" id="CHEBI:30616"/>
        <dbReference type="ChEBI" id="CHEBI:43474"/>
        <dbReference type="ChEBI" id="CHEBI:58359"/>
        <dbReference type="ChEBI" id="CHEBI:78520"/>
        <dbReference type="ChEBI" id="CHEBI:78521"/>
        <dbReference type="ChEBI" id="CHEBI:456216"/>
        <dbReference type="EC" id="6.3.5.7"/>
    </reaction>
</comment>
<dbReference type="InterPro" id="IPR020556">
    <property type="entry name" value="Amidase_CS"/>
</dbReference>
<accession>A0A1F5ZUB7</accession>
<dbReference type="EMBL" id="MFJM01000064">
    <property type="protein sequence ID" value="OGG15925.1"/>
    <property type="molecule type" value="Genomic_DNA"/>
</dbReference>
<dbReference type="Proteomes" id="UP000176253">
    <property type="component" value="Unassembled WGS sequence"/>
</dbReference>
<dbReference type="AlphaFoldDB" id="A0A1F5ZUB7"/>
<sequence length="471" mass="51960">MLIDKSLTELASGLINKEFSSEEIVKECFDKIEKINSKLNAFTTVLDKDEVIKKAREKDNKRTENNNSLYGLPFIIKDSYNTRGFPTTVASNVLKNYISPYDATVYSRILNAGAILIAKTNMDAWGHGASSENNDYGPVRNPWDTSRVAGGSSGGNAAAISSRMTTFGIGEDTGGSIRNPSSWCNITGLKVTYGRTSRYGCVPYVSSFDTMGPMAKSAEDCALILQTMAGQDPLDATSSPKAVPDYSKNLQNRISGLVLGMPKECYAKGLDPEIKSSIEKAAEQFQQLGVKIKEISIPLLDYGVAVYYLIGTSETSSNLARYDAVRYGQDRSNFTKETIRRIMLGTYALSAGYYDAYYRKAQKGRTLFIKEYNKALSECDAILMPVEPMVATKIGELINDPIQNMLADIYTCQTPTGLPSLALPCGFNQSGMPIGMQLIGKMFTEEKLLNIGHQYQQMTDWHKRKPPLIEK</sequence>
<feature type="active site" description="Charge relay system" evidence="7">
    <location>
        <position position="152"/>
    </location>
</feature>
<dbReference type="EC" id="6.3.5.7" evidence="7"/>
<reference evidence="9 10" key="1">
    <citation type="journal article" date="2016" name="Nat. Commun.">
        <title>Thousands of microbial genomes shed light on interconnected biogeochemical processes in an aquifer system.</title>
        <authorList>
            <person name="Anantharaman K."/>
            <person name="Brown C.T."/>
            <person name="Hug L.A."/>
            <person name="Sharon I."/>
            <person name="Castelle C.J."/>
            <person name="Probst A.J."/>
            <person name="Thomas B.C."/>
            <person name="Singh A."/>
            <person name="Wilkins M.J."/>
            <person name="Karaoz U."/>
            <person name="Brodie E.L."/>
            <person name="Williams K.H."/>
            <person name="Hubbard S.S."/>
            <person name="Banfield J.F."/>
        </authorList>
    </citation>
    <scope>NUCLEOTIDE SEQUENCE [LARGE SCALE GENOMIC DNA]</scope>
</reference>
<keyword evidence="4 7" id="KW-0067">ATP-binding</keyword>
<evidence type="ECO:0000256" key="1">
    <source>
        <dbReference type="ARBA" id="ARBA00008069"/>
    </source>
</evidence>
<dbReference type="InterPro" id="IPR036928">
    <property type="entry name" value="AS_sf"/>
</dbReference>
<comment type="function">
    <text evidence="7">Allows the formation of correctly charged Gln-tRNA(Gln) through the transamidation of misacylated Glu-tRNA(Gln) in organisms which lack glutaminyl-tRNA synthetase. The reaction takes place in the presence of glutamine and ATP through an activated gamma-phospho-Glu-tRNA(Gln).</text>
</comment>
<comment type="subunit">
    <text evidence="7">Heterotrimer of A, B and C subunits.</text>
</comment>
<dbReference type="PANTHER" id="PTHR11895">
    <property type="entry name" value="TRANSAMIDASE"/>
    <property type="match status" value="1"/>
</dbReference>
<dbReference type="STRING" id="1798383.A3D78_00355"/>
<evidence type="ECO:0000259" key="8">
    <source>
        <dbReference type="Pfam" id="PF01425"/>
    </source>
</evidence>
<evidence type="ECO:0000313" key="10">
    <source>
        <dbReference type="Proteomes" id="UP000176253"/>
    </source>
</evidence>
<organism evidence="9 10">
    <name type="scientific">Candidatus Gottesmanbacteria bacterium RIFCSPHIGHO2_02_FULL_39_14</name>
    <dbReference type="NCBI Taxonomy" id="1798383"/>
    <lineage>
        <taxon>Bacteria</taxon>
        <taxon>Candidatus Gottesmaniibacteriota</taxon>
    </lineage>
</organism>
<comment type="similarity">
    <text evidence="1 7">Belongs to the amidase family. GatA subfamily.</text>
</comment>
<dbReference type="GO" id="GO:0050567">
    <property type="term" value="F:glutaminyl-tRNA synthase (glutamine-hydrolyzing) activity"/>
    <property type="evidence" value="ECO:0007669"/>
    <property type="project" value="UniProtKB-UniRule"/>
</dbReference>
<evidence type="ECO:0000256" key="3">
    <source>
        <dbReference type="ARBA" id="ARBA00022741"/>
    </source>
</evidence>
<evidence type="ECO:0000256" key="6">
    <source>
        <dbReference type="ARBA" id="ARBA00047407"/>
    </source>
</evidence>
<dbReference type="GO" id="GO:0030956">
    <property type="term" value="C:glutamyl-tRNA(Gln) amidotransferase complex"/>
    <property type="evidence" value="ECO:0007669"/>
    <property type="project" value="InterPro"/>
</dbReference>
<dbReference type="PROSITE" id="PS00571">
    <property type="entry name" value="AMIDASES"/>
    <property type="match status" value="1"/>
</dbReference>
<dbReference type="GO" id="GO:0006412">
    <property type="term" value="P:translation"/>
    <property type="evidence" value="ECO:0007669"/>
    <property type="project" value="UniProtKB-UniRule"/>
</dbReference>
<dbReference type="SUPFAM" id="SSF75304">
    <property type="entry name" value="Amidase signature (AS) enzymes"/>
    <property type="match status" value="1"/>
</dbReference>
<evidence type="ECO:0000313" key="9">
    <source>
        <dbReference type="EMBL" id="OGG15925.1"/>
    </source>
</evidence>
<dbReference type="InterPro" id="IPR000120">
    <property type="entry name" value="Amidase"/>
</dbReference>
<evidence type="ECO:0000256" key="7">
    <source>
        <dbReference type="HAMAP-Rule" id="MF_00120"/>
    </source>
</evidence>
<comment type="caution">
    <text evidence="9">The sequence shown here is derived from an EMBL/GenBank/DDBJ whole genome shotgun (WGS) entry which is preliminary data.</text>
</comment>
<dbReference type="Gene3D" id="3.90.1300.10">
    <property type="entry name" value="Amidase signature (AS) domain"/>
    <property type="match status" value="1"/>
</dbReference>
<gene>
    <name evidence="7" type="primary">gatA</name>
    <name evidence="9" type="ORF">A3D78_00355</name>
</gene>
<name>A0A1F5ZUB7_9BACT</name>
<dbReference type="Pfam" id="PF01425">
    <property type="entry name" value="Amidase"/>
    <property type="match status" value="1"/>
</dbReference>
<feature type="domain" description="Amidase" evidence="8">
    <location>
        <begin position="23"/>
        <end position="449"/>
    </location>
</feature>